<proteinExistence type="predicted"/>
<feature type="transmembrane region" description="Helical" evidence="1">
    <location>
        <begin position="78"/>
        <end position="98"/>
    </location>
</feature>
<sequence>MRKTYRDSKCNAKDIDRIVYEIKRLNLGAFPSPALLESYEEVCPGISRILAQMILQNVQRQKELDRVYSYRSSIVIQVMNYLAFAAGLAFIFMSIIAYKIANSVLIMLFTSILGLTFTVMMYYLFKRIFFLDGKLHVIPMFYKDKQNWDFGSGVVLKKDNIRK</sequence>
<evidence type="ECO:0000313" key="2">
    <source>
        <dbReference type="EMBL" id="AWD33466.1"/>
    </source>
</evidence>
<accession>A0A2U8BSX5</accession>
<protein>
    <submittedName>
        <fullName evidence="2">Uncharacterized protein</fullName>
    </submittedName>
</protein>
<evidence type="ECO:0000256" key="1">
    <source>
        <dbReference type="SAM" id="Phobius"/>
    </source>
</evidence>
<keyword evidence="3" id="KW-1185">Reference proteome</keyword>
<dbReference type="Proteomes" id="UP000244519">
    <property type="component" value="Chromosome"/>
</dbReference>
<dbReference type="KEGG" id="fso:Fsol_00690"/>
<keyword evidence="1" id="KW-0472">Membrane</keyword>
<evidence type="ECO:0000313" key="3">
    <source>
        <dbReference type="Proteomes" id="UP000244519"/>
    </source>
</evidence>
<keyword evidence="1" id="KW-0812">Transmembrane</keyword>
<keyword evidence="1" id="KW-1133">Transmembrane helix</keyword>
<dbReference type="EMBL" id="CP025989">
    <property type="protein sequence ID" value="AWD33466.1"/>
    <property type="molecule type" value="Genomic_DNA"/>
</dbReference>
<organism evidence="2 3">
    <name type="scientific">Candidatus Fokinia solitaria</name>
    <dbReference type="NCBI Taxonomy" id="1802984"/>
    <lineage>
        <taxon>Bacteria</taxon>
        <taxon>Pseudomonadati</taxon>
        <taxon>Pseudomonadota</taxon>
        <taxon>Alphaproteobacteria</taxon>
        <taxon>Rickettsiales</taxon>
        <taxon>Candidatus Midichloriaceae</taxon>
        <taxon>Candidatus Fokinia</taxon>
    </lineage>
</organism>
<feature type="transmembrane region" description="Helical" evidence="1">
    <location>
        <begin position="104"/>
        <end position="125"/>
    </location>
</feature>
<gene>
    <name evidence="2" type="ORF">Fsol_00690</name>
</gene>
<name>A0A2U8BSX5_9RICK</name>
<dbReference type="AlphaFoldDB" id="A0A2U8BSX5"/>
<dbReference type="RefSeq" id="WP_108673473.1">
    <property type="nucleotide sequence ID" value="NZ_CP025989.1"/>
</dbReference>
<reference evidence="2 3" key="1">
    <citation type="journal article" date="2018" name="Genome Biol. Evol.">
        <title>The Genome Sequence of "Candidatus Fokinia solitaria": Insights on Reductive Evolution in Rickettsiales.</title>
        <authorList>
            <person name="Floriano A.M."/>
            <person name="Castelli M."/>
            <person name="Krenek S."/>
            <person name="Berendonk T.U."/>
            <person name="Bazzocchi C."/>
            <person name="Petroni G."/>
            <person name="Sassera D."/>
        </authorList>
    </citation>
    <scope>NUCLEOTIDE SEQUENCE [LARGE SCALE GENOMIC DNA]</scope>
    <source>
        <strain evidence="2">Rio ETE_ALG 3VII</strain>
    </source>
</reference>